<proteinExistence type="predicted"/>
<accession>A0ACA9R9S5</accession>
<keyword evidence="2" id="KW-1185">Reference proteome</keyword>
<reference evidence="1" key="1">
    <citation type="submission" date="2021-06" db="EMBL/GenBank/DDBJ databases">
        <authorList>
            <person name="Kallberg Y."/>
            <person name="Tangrot J."/>
            <person name="Rosling A."/>
        </authorList>
    </citation>
    <scope>NUCLEOTIDE SEQUENCE</scope>
    <source>
        <strain evidence="1">MA461A</strain>
    </source>
</reference>
<name>A0ACA9R9S5_9GLOM</name>
<gene>
    <name evidence="1" type="ORF">RPERSI_LOCUS17835</name>
</gene>
<protein>
    <submittedName>
        <fullName evidence="1">8554_t:CDS:1</fullName>
    </submittedName>
</protein>
<organism evidence="1 2">
    <name type="scientific">Racocetra persica</name>
    <dbReference type="NCBI Taxonomy" id="160502"/>
    <lineage>
        <taxon>Eukaryota</taxon>
        <taxon>Fungi</taxon>
        <taxon>Fungi incertae sedis</taxon>
        <taxon>Mucoromycota</taxon>
        <taxon>Glomeromycotina</taxon>
        <taxon>Glomeromycetes</taxon>
        <taxon>Diversisporales</taxon>
        <taxon>Gigasporaceae</taxon>
        <taxon>Racocetra</taxon>
    </lineage>
</organism>
<dbReference type="EMBL" id="CAJVQC010046233">
    <property type="protein sequence ID" value="CAG8782696.1"/>
    <property type="molecule type" value="Genomic_DNA"/>
</dbReference>
<dbReference type="Proteomes" id="UP000789920">
    <property type="component" value="Unassembled WGS sequence"/>
</dbReference>
<evidence type="ECO:0000313" key="2">
    <source>
        <dbReference type="Proteomes" id="UP000789920"/>
    </source>
</evidence>
<feature type="non-terminal residue" evidence="1">
    <location>
        <position position="332"/>
    </location>
</feature>
<evidence type="ECO:0000313" key="1">
    <source>
        <dbReference type="EMBL" id="CAG8782696.1"/>
    </source>
</evidence>
<comment type="caution">
    <text evidence="1">The sequence shown here is derived from an EMBL/GenBank/DDBJ whole genome shotgun (WGS) entry which is preliminary data.</text>
</comment>
<sequence length="332" mass="37285">MHFGATTTQRVEGSHSALKHALETSGSLTKAFNSLDRWLHLHCEESSLQKENESIGIDPLLVHNDKNRLAPLLGKVAQFALNKIKNELLKTTTYTVCLCNLCVNYNIPCKHILPAKGSVMLSTIPERWLLFPDQDQLDPNSQVQNLTDLALSNSDKFSSLKSCLYEIESRYVEFPDEQQKSALLEKLDEVLVVPVTNISDVKAPEKIVGKGRPSGTKRPKILISPRIPINDIDQIYDPKSDGNCGFRSLAVAIRENEENWILVKLAMSGQLTRRMEIYKDWLGYNTDLISQILECRASLCSPSLWFLSPDCAQLAADTFSVPIAIFDELNRQ</sequence>